<keyword evidence="2" id="KW-1185">Reference proteome</keyword>
<evidence type="ECO:0000313" key="1">
    <source>
        <dbReference type="EMBL" id="AIT07603.1"/>
    </source>
</evidence>
<dbReference type="HOGENOM" id="CLU_2095319_0_0_5"/>
<sequence length="116" mass="12455">MTALLAPAPSDARTQIMRDLTAALANPDADERVGFELWDRVRPIAGSSLRLATRLIRFAGQDAAAQLDNDQRARAAVCIARAGWADLTAAEIDQCLRRAVVREVVRAKSKSKGAAA</sequence>
<evidence type="ECO:0000313" key="2">
    <source>
        <dbReference type="Proteomes" id="UP000033200"/>
    </source>
</evidence>
<reference evidence="1 2" key="1">
    <citation type="submission" date="2014-09" db="EMBL/GenBank/DDBJ databases">
        <title>Using Illumina technology Improving SMRT sequencing Genome Assembly by RASTools.</title>
        <authorList>
            <person name="Zhou Y."/>
            <person name="Ma T."/>
            <person name="Liu T."/>
        </authorList>
    </citation>
    <scope>NUCLEOTIDE SEQUENCE [LARGE SCALE GENOMIC DNA]</scope>
    <source>
        <strain evidence="1 2">ATCC 55669</strain>
    </source>
</reference>
<name>A0A097EJ74_9SPHN</name>
<dbReference type="Proteomes" id="UP000033200">
    <property type="component" value="Chromosome"/>
</dbReference>
<dbReference type="AlphaFoldDB" id="A0A097EJ74"/>
<dbReference type="KEGG" id="stax:MC45_15890"/>
<dbReference type="EMBL" id="CP009571">
    <property type="protein sequence ID" value="AIT07603.1"/>
    <property type="molecule type" value="Genomic_DNA"/>
</dbReference>
<accession>A0A097EJ74</accession>
<proteinExistence type="predicted"/>
<gene>
    <name evidence="1" type="ORF">MC45_15890</name>
</gene>
<organism evidence="1 2">
    <name type="scientific">Sphingomonas taxi</name>
    <dbReference type="NCBI Taxonomy" id="1549858"/>
    <lineage>
        <taxon>Bacteria</taxon>
        <taxon>Pseudomonadati</taxon>
        <taxon>Pseudomonadota</taxon>
        <taxon>Alphaproteobacteria</taxon>
        <taxon>Sphingomonadales</taxon>
        <taxon>Sphingomonadaceae</taxon>
        <taxon>Sphingomonas</taxon>
    </lineage>
</organism>
<protein>
    <submittedName>
        <fullName evidence="1">Uncharacterized protein</fullName>
    </submittedName>
</protein>